<sequence length="756" mass="83557">MGDNLFLAMLAMLLALIDLPEQAYICSYSYLRITAMINIALSRNIRHVKTSFSSSLLSYQLREASSVNTAIARGLRKSKGVGFRERDGGSEKKGYGSRDKNEGGVVRRTAEPKGFQPRQPQMSREGWPGKPDRKDARRSFTDTEVRIYKGVKPVRTDAQLARKKPNPDGSSRNGGYKSDRHERMRNMFDAEHESRPKEKAWDRPKSQGTRGFDGGSSRRPQFGARGRDSDSSFRDRGSKKFSNVDSDGSSNRPDSRITYPSLSFHNPKSEKYQQGSDFTNRSADRQKESKPGQEYHGRERESRFTNRSPESKNGAPVSADRQRPPYSADRKFEGRQPYSADRKPEGRQPYSADRKFEGRQRDTDSAAGYTQRSPVKRFGSDADANESSGPFTMGRGKVDTFVKSDEDSSTSRTRTVKPVDTRLPISVPYTTPASEFLYGTSVVEAALKSRRIPRRQHYKLYIYTGENREAVDRDANLERLARKNQVDIVKINGDGLRLMDKMSAGRPHNGYILEASPLPRLPVTGLGEVTTKDEQTGFEVAVDYQSREDAAVNGTSNFVRIPKDRHGRKPMVLFLDSIVDPGNLGGIIRTASFLGVSAVAIATRNSAPFSPVVLKASAGASENMALFSVSKPASFIQDSRLAGWKTFAAVAPSKSNESQGSVTSMSTDDLFDPLSEDPCILMLGGEGDGLRQNMRSKADVELYIAGGGRSHTVDSLNVSVATGILCNAFLAKSKTGSVLSKDLEEAKESSPHDFLF</sequence>
<dbReference type="InterPro" id="IPR029028">
    <property type="entry name" value="Alpha/beta_knot_MTases"/>
</dbReference>
<dbReference type="Gene3D" id="3.40.1280.10">
    <property type="match status" value="1"/>
</dbReference>
<dbReference type="Proteomes" id="UP000431533">
    <property type="component" value="Unassembled WGS sequence"/>
</dbReference>
<dbReference type="SUPFAM" id="SSF75217">
    <property type="entry name" value="alpha/beta knot"/>
    <property type="match status" value="1"/>
</dbReference>
<dbReference type="GO" id="GO:0016435">
    <property type="term" value="F:rRNA (guanine) methyltransferase activity"/>
    <property type="evidence" value="ECO:0007669"/>
    <property type="project" value="TreeGrafter"/>
</dbReference>
<dbReference type="InterPro" id="IPR029026">
    <property type="entry name" value="tRNA_m1G_MTases_N"/>
</dbReference>
<dbReference type="FunFam" id="3.30.1330.30:FF:000035">
    <property type="entry name" value="TrmH family RNA methyltransferase"/>
    <property type="match status" value="1"/>
</dbReference>
<evidence type="ECO:0000256" key="8">
    <source>
        <dbReference type="ARBA" id="ARBA00023128"/>
    </source>
</evidence>
<evidence type="ECO:0000256" key="6">
    <source>
        <dbReference type="ARBA" id="ARBA00022691"/>
    </source>
</evidence>
<dbReference type="OrthoDB" id="270651at2759"/>
<evidence type="ECO:0000313" key="13">
    <source>
        <dbReference type="EMBL" id="TVY30496.1"/>
    </source>
</evidence>
<dbReference type="RefSeq" id="XP_031009282.1">
    <property type="nucleotide sequence ID" value="XM_031145558.1"/>
</dbReference>
<dbReference type="InterPro" id="IPR001537">
    <property type="entry name" value="SpoU_MeTrfase"/>
</dbReference>
<dbReference type="InterPro" id="IPR047261">
    <property type="entry name" value="MRM1_MeTrfase_dom"/>
</dbReference>
<evidence type="ECO:0000256" key="11">
    <source>
        <dbReference type="SAM" id="SignalP"/>
    </source>
</evidence>
<dbReference type="InterPro" id="IPR029064">
    <property type="entry name" value="Ribosomal_eL30-like_sf"/>
</dbReference>
<comment type="subcellular location">
    <subcellularLocation>
        <location evidence="1">Mitochondrion</location>
    </subcellularLocation>
</comment>
<feature type="signal peptide" evidence="11">
    <location>
        <begin position="1"/>
        <end position="22"/>
    </location>
</feature>
<keyword evidence="7" id="KW-0809">Transit peptide</keyword>
<dbReference type="PANTHER" id="PTHR46103">
    <property type="entry name" value="RRNA METHYLTRANSFERASE 1, MITOCHONDRIAL"/>
    <property type="match status" value="1"/>
</dbReference>
<evidence type="ECO:0000256" key="2">
    <source>
        <dbReference type="ARBA" id="ARBA00007228"/>
    </source>
</evidence>
<dbReference type="Gene3D" id="3.30.1330.30">
    <property type="match status" value="1"/>
</dbReference>
<dbReference type="CDD" id="cd18105">
    <property type="entry name" value="SpoU-like_MRM1"/>
    <property type="match status" value="1"/>
</dbReference>
<evidence type="ECO:0000256" key="1">
    <source>
        <dbReference type="ARBA" id="ARBA00004173"/>
    </source>
</evidence>
<comment type="caution">
    <text evidence="13">The sequence shown here is derived from an EMBL/GenBank/DDBJ whole genome shotgun (WGS) entry which is preliminary data.</text>
</comment>
<dbReference type="GO" id="GO:0003723">
    <property type="term" value="F:RNA binding"/>
    <property type="evidence" value="ECO:0007669"/>
    <property type="project" value="InterPro"/>
</dbReference>
<evidence type="ECO:0000256" key="5">
    <source>
        <dbReference type="ARBA" id="ARBA00022679"/>
    </source>
</evidence>
<feature type="compositionally biased region" description="Basic and acidic residues" evidence="10">
    <location>
        <begin position="320"/>
        <end position="364"/>
    </location>
</feature>
<feature type="compositionally biased region" description="Basic and acidic residues" evidence="10">
    <location>
        <begin position="82"/>
        <end position="102"/>
    </location>
</feature>
<evidence type="ECO:0000256" key="9">
    <source>
        <dbReference type="ARBA" id="ARBA00034881"/>
    </source>
</evidence>
<feature type="compositionally biased region" description="Basic and acidic residues" evidence="10">
    <location>
        <begin position="130"/>
        <end position="147"/>
    </location>
</feature>
<keyword evidence="6" id="KW-0949">S-adenosyl-L-methionine</keyword>
<feature type="compositionally biased region" description="Basic and acidic residues" evidence="10">
    <location>
        <begin position="177"/>
        <end position="205"/>
    </location>
</feature>
<reference evidence="13 14" key="1">
    <citation type="submission" date="2018-05" db="EMBL/GenBank/DDBJ databases">
        <title>Genome sequencing and assembly of the regulated plant pathogen Lachnellula willkommii and related sister species for the development of diagnostic species identification markers.</title>
        <authorList>
            <person name="Giroux E."/>
            <person name="Bilodeau G."/>
        </authorList>
    </citation>
    <scope>NUCLEOTIDE SEQUENCE [LARGE SCALE GENOMIC DNA]</scope>
    <source>
        <strain evidence="13 14">CBS 185.66</strain>
    </source>
</reference>
<organism evidence="13 14">
    <name type="scientific">Lachnellula hyalina</name>
    <dbReference type="NCBI Taxonomy" id="1316788"/>
    <lineage>
        <taxon>Eukaryota</taxon>
        <taxon>Fungi</taxon>
        <taxon>Dikarya</taxon>
        <taxon>Ascomycota</taxon>
        <taxon>Pezizomycotina</taxon>
        <taxon>Leotiomycetes</taxon>
        <taxon>Helotiales</taxon>
        <taxon>Lachnaceae</taxon>
        <taxon>Lachnellula</taxon>
    </lineage>
</organism>
<proteinExistence type="inferred from homology"/>
<evidence type="ECO:0000256" key="3">
    <source>
        <dbReference type="ARBA" id="ARBA00022552"/>
    </source>
</evidence>
<keyword evidence="5 13" id="KW-0808">Transferase</keyword>
<feature type="compositionally biased region" description="Polar residues" evidence="10">
    <location>
        <begin position="240"/>
        <end position="281"/>
    </location>
</feature>
<protein>
    <recommendedName>
        <fullName evidence="9">rRNA methyltransferase 1, mitochondrial</fullName>
    </recommendedName>
</protein>
<evidence type="ECO:0000256" key="10">
    <source>
        <dbReference type="SAM" id="MobiDB-lite"/>
    </source>
</evidence>
<evidence type="ECO:0000256" key="4">
    <source>
        <dbReference type="ARBA" id="ARBA00022603"/>
    </source>
</evidence>
<dbReference type="GeneID" id="41980764"/>
<feature type="domain" description="RNA 2-O ribose methyltransferase substrate binding" evidence="12">
    <location>
        <begin position="436"/>
        <end position="521"/>
    </location>
</feature>
<keyword evidence="11" id="KW-0732">Signal</keyword>
<feature type="compositionally biased region" description="Basic and acidic residues" evidence="10">
    <location>
        <begin position="282"/>
        <end position="304"/>
    </location>
</feature>
<keyword evidence="8" id="KW-0496">Mitochondrion</keyword>
<feature type="region of interest" description="Disordered" evidence="10">
    <location>
        <begin position="81"/>
        <end position="416"/>
    </location>
</feature>
<name>A0A8H8R8L6_9HELO</name>
<gene>
    <name evidence="13" type="primary">MRM1</name>
    <name evidence="13" type="ORF">LHYA1_G000566</name>
</gene>
<dbReference type="PANTHER" id="PTHR46103:SF1">
    <property type="entry name" value="RRNA METHYLTRANSFERASE 1, MITOCHONDRIAL"/>
    <property type="match status" value="1"/>
</dbReference>
<feature type="compositionally biased region" description="Basic and acidic residues" evidence="10">
    <location>
        <begin position="396"/>
        <end position="406"/>
    </location>
</feature>
<dbReference type="InterPro" id="IPR013123">
    <property type="entry name" value="SpoU_subst-bd"/>
</dbReference>
<dbReference type="EMBL" id="QGMH01000006">
    <property type="protein sequence ID" value="TVY30496.1"/>
    <property type="molecule type" value="Genomic_DNA"/>
</dbReference>
<accession>A0A8H8R8L6</accession>
<dbReference type="InterPro" id="IPR047182">
    <property type="entry name" value="MRM1"/>
</dbReference>
<feature type="chain" id="PRO_5034585385" description="rRNA methyltransferase 1, mitochondrial" evidence="11">
    <location>
        <begin position="23"/>
        <end position="756"/>
    </location>
</feature>
<dbReference type="Pfam" id="PF00588">
    <property type="entry name" value="SpoU_methylase"/>
    <property type="match status" value="1"/>
</dbReference>
<evidence type="ECO:0000313" key="14">
    <source>
        <dbReference type="Proteomes" id="UP000431533"/>
    </source>
</evidence>
<feature type="compositionally biased region" description="Basic and acidic residues" evidence="10">
    <location>
        <begin position="225"/>
        <end position="238"/>
    </location>
</feature>
<keyword evidence="3" id="KW-0698">rRNA processing</keyword>
<dbReference type="SUPFAM" id="SSF55315">
    <property type="entry name" value="L30e-like"/>
    <property type="match status" value="1"/>
</dbReference>
<keyword evidence="14" id="KW-1185">Reference proteome</keyword>
<comment type="similarity">
    <text evidence="2">Belongs to the class IV-like SAM-binding methyltransferase superfamily. RNA methyltransferase TrmH family.</text>
</comment>
<dbReference type="SMART" id="SM00967">
    <property type="entry name" value="SpoU_sub_bind"/>
    <property type="match status" value="1"/>
</dbReference>
<evidence type="ECO:0000259" key="12">
    <source>
        <dbReference type="SMART" id="SM00967"/>
    </source>
</evidence>
<evidence type="ECO:0000256" key="7">
    <source>
        <dbReference type="ARBA" id="ARBA00022946"/>
    </source>
</evidence>
<dbReference type="AlphaFoldDB" id="A0A8H8R8L6"/>
<dbReference type="GO" id="GO:0005739">
    <property type="term" value="C:mitochondrion"/>
    <property type="evidence" value="ECO:0007669"/>
    <property type="project" value="UniProtKB-SubCell"/>
</dbReference>
<keyword evidence="4 13" id="KW-0489">Methyltransferase</keyword>